<gene>
    <name evidence="1" type="ORF">N7476_007850</name>
</gene>
<dbReference type="AlphaFoldDB" id="A0A9W9GYL2"/>
<name>A0A9W9GYL2_9EURO</name>
<reference evidence="1" key="2">
    <citation type="journal article" date="2023" name="IMA Fungus">
        <title>Comparative genomic study of the Penicillium genus elucidates a diverse pangenome and 15 lateral gene transfer events.</title>
        <authorList>
            <person name="Petersen C."/>
            <person name="Sorensen T."/>
            <person name="Nielsen M.R."/>
            <person name="Sondergaard T.E."/>
            <person name="Sorensen J.L."/>
            <person name="Fitzpatrick D.A."/>
            <person name="Frisvad J.C."/>
            <person name="Nielsen K.L."/>
        </authorList>
    </citation>
    <scope>NUCLEOTIDE SEQUENCE</scope>
    <source>
        <strain evidence="1">IBT 21472</strain>
    </source>
</reference>
<organism evidence="1 2">
    <name type="scientific">Penicillium atrosanguineum</name>
    <dbReference type="NCBI Taxonomy" id="1132637"/>
    <lineage>
        <taxon>Eukaryota</taxon>
        <taxon>Fungi</taxon>
        <taxon>Dikarya</taxon>
        <taxon>Ascomycota</taxon>
        <taxon>Pezizomycotina</taxon>
        <taxon>Eurotiomycetes</taxon>
        <taxon>Eurotiomycetidae</taxon>
        <taxon>Eurotiales</taxon>
        <taxon>Aspergillaceae</taxon>
        <taxon>Penicillium</taxon>
    </lineage>
</organism>
<evidence type="ECO:0000313" key="1">
    <source>
        <dbReference type="EMBL" id="KAJ5307194.1"/>
    </source>
</evidence>
<reference evidence="1" key="1">
    <citation type="submission" date="2022-12" db="EMBL/GenBank/DDBJ databases">
        <authorList>
            <person name="Petersen C."/>
        </authorList>
    </citation>
    <scope>NUCLEOTIDE SEQUENCE</scope>
    <source>
        <strain evidence="1">IBT 21472</strain>
    </source>
</reference>
<comment type="caution">
    <text evidence="1">The sequence shown here is derived from an EMBL/GenBank/DDBJ whole genome shotgun (WGS) entry which is preliminary data.</text>
</comment>
<dbReference type="EMBL" id="JAPZBO010000008">
    <property type="protein sequence ID" value="KAJ5307194.1"/>
    <property type="molecule type" value="Genomic_DNA"/>
</dbReference>
<sequence>MPGSSSDPDAIRQALDCARDCEDGPVDPSTSAILEAALAELWSRISAAPDTYVPSPDEFALFNYFLHRFQGNPLARRVVGRFWDNYQAPPNTDGNNK</sequence>
<proteinExistence type="predicted"/>
<keyword evidence="2" id="KW-1185">Reference proteome</keyword>
<accession>A0A9W9GYL2</accession>
<dbReference type="Proteomes" id="UP001147746">
    <property type="component" value="Unassembled WGS sequence"/>
</dbReference>
<evidence type="ECO:0000313" key="2">
    <source>
        <dbReference type="Proteomes" id="UP001147746"/>
    </source>
</evidence>
<protein>
    <submittedName>
        <fullName evidence="1">Uncharacterized protein</fullName>
    </submittedName>
</protein>